<evidence type="ECO:0000256" key="4">
    <source>
        <dbReference type="ARBA" id="ARBA00022821"/>
    </source>
</evidence>
<sequence length="213" mass="24254">MAHSLEEKNKVIIGSPLVQPNDDLFWFGHPKFVLTLLHLTLFMNAFELAFFVWVTWQFGIKSCYHEHTETIVVRMVLAVTVQVICSYITLPLYALVTQMGSNFKSAALEEHTVKAIRQWHADVKQKRKKNHTSQSAHDDNDYSSTTLDHMSNSTTISPDHPDSSHHKRSPTFADQLTRFSTNTEIVEDCCQEIGQNFELDRSVALSSTVVHGH</sequence>
<dbReference type="EMBL" id="BTGU01000001">
    <property type="protein sequence ID" value="GMN24635.1"/>
    <property type="molecule type" value="Genomic_DNA"/>
</dbReference>
<keyword evidence="6 9" id="KW-0472">Membrane</keyword>
<feature type="region of interest" description="Disordered" evidence="8">
    <location>
        <begin position="122"/>
        <end position="170"/>
    </location>
</feature>
<dbReference type="InterPro" id="IPR004326">
    <property type="entry name" value="Mlo"/>
</dbReference>
<feature type="transmembrane region" description="Helical" evidence="9">
    <location>
        <begin position="75"/>
        <end position="96"/>
    </location>
</feature>
<keyword evidence="3 9" id="KW-0812">Transmembrane</keyword>
<dbReference type="GO" id="GO:0006952">
    <property type="term" value="P:defense response"/>
    <property type="evidence" value="ECO:0007669"/>
    <property type="project" value="UniProtKB-KW"/>
</dbReference>
<dbReference type="Pfam" id="PF03094">
    <property type="entry name" value="Mlo"/>
    <property type="match status" value="1"/>
</dbReference>
<name>A0AA87Z3Q0_FICCA</name>
<keyword evidence="11" id="KW-1185">Reference proteome</keyword>
<evidence type="ECO:0000256" key="7">
    <source>
        <dbReference type="ARBA" id="ARBA00023265"/>
    </source>
</evidence>
<evidence type="ECO:0000313" key="10">
    <source>
        <dbReference type="EMBL" id="GMN24635.1"/>
    </source>
</evidence>
<comment type="caution">
    <text evidence="10">The sequence shown here is derived from an EMBL/GenBank/DDBJ whole genome shotgun (WGS) entry which is preliminary data.</text>
</comment>
<evidence type="ECO:0000256" key="1">
    <source>
        <dbReference type="ARBA" id="ARBA00004141"/>
    </source>
</evidence>
<dbReference type="AlphaFoldDB" id="A0AA87Z3Q0"/>
<keyword evidence="4" id="KW-0611">Plant defense</keyword>
<dbReference type="GO" id="GO:0016020">
    <property type="term" value="C:membrane"/>
    <property type="evidence" value="ECO:0007669"/>
    <property type="project" value="UniProtKB-SubCell"/>
</dbReference>
<evidence type="ECO:0000256" key="9">
    <source>
        <dbReference type="SAM" id="Phobius"/>
    </source>
</evidence>
<keyword evidence="7" id="KW-0568">Pathogenesis-related protein</keyword>
<protein>
    <recommendedName>
        <fullName evidence="12">MLO-like protein</fullName>
    </recommendedName>
</protein>
<feature type="transmembrane region" description="Helical" evidence="9">
    <location>
        <begin position="32"/>
        <end position="54"/>
    </location>
</feature>
<evidence type="ECO:0000256" key="2">
    <source>
        <dbReference type="ARBA" id="ARBA00006574"/>
    </source>
</evidence>
<evidence type="ECO:0000313" key="11">
    <source>
        <dbReference type="Proteomes" id="UP001187192"/>
    </source>
</evidence>
<evidence type="ECO:0000256" key="6">
    <source>
        <dbReference type="ARBA" id="ARBA00023136"/>
    </source>
</evidence>
<dbReference type="PANTHER" id="PTHR31942">
    <property type="entry name" value="MLO-LIKE PROTEIN 1"/>
    <property type="match status" value="1"/>
</dbReference>
<evidence type="ECO:0000256" key="8">
    <source>
        <dbReference type="SAM" id="MobiDB-lite"/>
    </source>
</evidence>
<gene>
    <name evidence="10" type="ORF">TIFTF001_000649</name>
</gene>
<comment type="similarity">
    <text evidence="2">Belongs to the MLO family.</text>
</comment>
<evidence type="ECO:0000256" key="3">
    <source>
        <dbReference type="ARBA" id="ARBA00022692"/>
    </source>
</evidence>
<evidence type="ECO:0000256" key="5">
    <source>
        <dbReference type="ARBA" id="ARBA00022989"/>
    </source>
</evidence>
<evidence type="ECO:0008006" key="12">
    <source>
        <dbReference type="Google" id="ProtNLM"/>
    </source>
</evidence>
<proteinExistence type="inferred from homology"/>
<dbReference type="Proteomes" id="UP001187192">
    <property type="component" value="Unassembled WGS sequence"/>
</dbReference>
<dbReference type="PANTHER" id="PTHR31942:SF89">
    <property type="entry name" value="MLO-LIKE PROTEIN 3"/>
    <property type="match status" value="1"/>
</dbReference>
<organism evidence="10 11">
    <name type="scientific">Ficus carica</name>
    <name type="common">Common fig</name>
    <dbReference type="NCBI Taxonomy" id="3494"/>
    <lineage>
        <taxon>Eukaryota</taxon>
        <taxon>Viridiplantae</taxon>
        <taxon>Streptophyta</taxon>
        <taxon>Embryophyta</taxon>
        <taxon>Tracheophyta</taxon>
        <taxon>Spermatophyta</taxon>
        <taxon>Magnoliopsida</taxon>
        <taxon>eudicotyledons</taxon>
        <taxon>Gunneridae</taxon>
        <taxon>Pentapetalae</taxon>
        <taxon>rosids</taxon>
        <taxon>fabids</taxon>
        <taxon>Rosales</taxon>
        <taxon>Moraceae</taxon>
        <taxon>Ficeae</taxon>
        <taxon>Ficus</taxon>
    </lineage>
</organism>
<keyword evidence="5 9" id="KW-1133">Transmembrane helix</keyword>
<accession>A0AA87Z3Q0</accession>
<comment type="subcellular location">
    <subcellularLocation>
        <location evidence="1">Membrane</location>
        <topology evidence="1">Multi-pass membrane protein</topology>
    </subcellularLocation>
</comment>
<feature type="compositionally biased region" description="Polar residues" evidence="8">
    <location>
        <begin position="142"/>
        <end position="157"/>
    </location>
</feature>
<reference evidence="10" key="1">
    <citation type="submission" date="2023-07" db="EMBL/GenBank/DDBJ databases">
        <title>draft genome sequence of fig (Ficus carica).</title>
        <authorList>
            <person name="Takahashi T."/>
            <person name="Nishimura K."/>
        </authorList>
    </citation>
    <scope>NUCLEOTIDE SEQUENCE</scope>
</reference>